<feature type="transmembrane region" description="Helical" evidence="5">
    <location>
        <begin position="314"/>
        <end position="336"/>
    </location>
</feature>
<evidence type="ECO:0000256" key="4">
    <source>
        <dbReference type="ARBA" id="ARBA00022777"/>
    </source>
</evidence>
<keyword evidence="3" id="KW-0808">Transferase</keyword>
<proteinExistence type="predicted"/>
<reference evidence="7" key="2">
    <citation type="journal article" date="2021" name="PeerJ">
        <title>Extensive microbial diversity within the chicken gut microbiome revealed by metagenomics and culture.</title>
        <authorList>
            <person name="Gilroy R."/>
            <person name="Ravi A."/>
            <person name="Getino M."/>
            <person name="Pursley I."/>
            <person name="Horton D.L."/>
            <person name="Alikhan N.F."/>
            <person name="Baker D."/>
            <person name="Gharbi K."/>
            <person name="Hall N."/>
            <person name="Watson M."/>
            <person name="Adriaenssens E.M."/>
            <person name="Foster-Nyarko E."/>
            <person name="Jarju S."/>
            <person name="Secka A."/>
            <person name="Antonio M."/>
            <person name="Oren A."/>
            <person name="Chaudhuri R.R."/>
            <person name="La Ragione R."/>
            <person name="Hildebrand F."/>
            <person name="Pallen M.J."/>
        </authorList>
    </citation>
    <scope>NUCLEOTIDE SEQUENCE</scope>
    <source>
        <strain evidence="7">ChiHjej10B9-9673</strain>
    </source>
</reference>
<evidence type="ECO:0000259" key="6">
    <source>
        <dbReference type="PROSITE" id="PS50885"/>
    </source>
</evidence>
<feature type="domain" description="HAMP" evidence="6">
    <location>
        <begin position="334"/>
        <end position="386"/>
    </location>
</feature>
<accession>A0A9D1JUW6</accession>
<dbReference type="SUPFAM" id="SSF158472">
    <property type="entry name" value="HAMP domain-like"/>
    <property type="match status" value="1"/>
</dbReference>
<reference evidence="7" key="1">
    <citation type="submission" date="2020-10" db="EMBL/GenBank/DDBJ databases">
        <authorList>
            <person name="Gilroy R."/>
        </authorList>
    </citation>
    <scope>NUCLEOTIDE SEQUENCE</scope>
    <source>
        <strain evidence="7">ChiHjej10B9-9673</strain>
    </source>
</reference>
<dbReference type="InterPro" id="IPR003594">
    <property type="entry name" value="HATPase_dom"/>
</dbReference>
<dbReference type="PANTHER" id="PTHR34220:SF7">
    <property type="entry name" value="SENSOR HISTIDINE KINASE YPDA"/>
    <property type="match status" value="1"/>
</dbReference>
<name>A0A9D1JUW6_9FIRM</name>
<evidence type="ECO:0000313" key="8">
    <source>
        <dbReference type="Proteomes" id="UP000824001"/>
    </source>
</evidence>
<dbReference type="Gene3D" id="6.10.340.10">
    <property type="match status" value="1"/>
</dbReference>
<dbReference type="Proteomes" id="UP000824001">
    <property type="component" value="Unassembled WGS sequence"/>
</dbReference>
<comment type="subcellular location">
    <subcellularLocation>
        <location evidence="1">Membrane</location>
    </subcellularLocation>
</comment>
<comment type="caution">
    <text evidence="7">The sequence shown here is derived from an EMBL/GenBank/DDBJ whole genome shotgun (WGS) entry which is preliminary data.</text>
</comment>
<feature type="transmembrane region" description="Helical" evidence="5">
    <location>
        <begin position="31"/>
        <end position="50"/>
    </location>
</feature>
<dbReference type="AlphaFoldDB" id="A0A9D1JUW6"/>
<keyword evidence="4 7" id="KW-0418">Kinase</keyword>
<dbReference type="Pfam" id="PF06580">
    <property type="entry name" value="His_kinase"/>
    <property type="match status" value="1"/>
</dbReference>
<keyword evidence="5" id="KW-0812">Transmembrane</keyword>
<keyword evidence="5" id="KW-1133">Transmembrane helix</keyword>
<keyword evidence="2" id="KW-0597">Phosphoprotein</keyword>
<sequence>MSTKSEKQSAPRGPLGRLAGRFLDLNLAAKISLMFSGIILIVLVFTALVLSKSSVNFVRAEQDARCIQALSYVRILIEKDQRYIDGLTEYYTTSAEAQKLVNDSNAGLPVSQAGAQDLLMSARFKLYLLSVVFYNLEGEPIAYVSIDNSRGPLPQAGTEEERPFERLMDSSRSEEWEYIPQYSGSFMELDHSPKLALWKKMDDLNTQRTIGVVAVTLDVRKLLGADDSAAPSNVLLLSRDGQVVLNRSGLEVSERLCEQLCGAAGSEPQVLEAELSGQERKIYYEACSGTPFISCIIEEDSGPLWSETSLIRSALLIICLFLVAMLPLTRVLVTMLTRPLAKLSESMLRFSRGDYNAKADFRYGDDIGRLGRVFNHMVEENRRLVELNYVLKLQEKEAELSMLQMQINPHFLYNMLNTAYWCALKNKDEPTAGIMYKLGQFFRVGLGRRDLGSGGELDSVGNCVNLVRYYLELQQCRYGSRLQWTIDADPEMYGELMPKLILQPLVENSIVHGMDSGKPDFSVRLSARMSAGRDRLIFSIEDNGVGFPEELLERWPDGLDEYLGSDRSAADGQRLALRNIYERLRIRYQGRAEFCLRSLPEGGAGVYMDLPNDYREANRNGKNSAG</sequence>
<evidence type="ECO:0000256" key="3">
    <source>
        <dbReference type="ARBA" id="ARBA00022679"/>
    </source>
</evidence>
<organism evidence="7 8">
    <name type="scientific">Candidatus Scatomorpha merdipullorum</name>
    <dbReference type="NCBI Taxonomy" id="2840927"/>
    <lineage>
        <taxon>Bacteria</taxon>
        <taxon>Bacillati</taxon>
        <taxon>Bacillota</taxon>
        <taxon>Clostridia</taxon>
        <taxon>Eubacteriales</taxon>
        <taxon>Candidatus Scatomorpha</taxon>
    </lineage>
</organism>
<dbReference type="SMART" id="SM00304">
    <property type="entry name" value="HAMP"/>
    <property type="match status" value="1"/>
</dbReference>
<dbReference type="InterPro" id="IPR010559">
    <property type="entry name" value="Sig_transdc_His_kin_internal"/>
</dbReference>
<dbReference type="PROSITE" id="PS50885">
    <property type="entry name" value="HAMP"/>
    <property type="match status" value="1"/>
</dbReference>
<dbReference type="InterPro" id="IPR003660">
    <property type="entry name" value="HAMP_dom"/>
</dbReference>
<dbReference type="SUPFAM" id="SSF55874">
    <property type="entry name" value="ATPase domain of HSP90 chaperone/DNA topoisomerase II/histidine kinase"/>
    <property type="match status" value="1"/>
</dbReference>
<keyword evidence="5" id="KW-0472">Membrane</keyword>
<protein>
    <submittedName>
        <fullName evidence="7">Histidine kinase</fullName>
    </submittedName>
</protein>
<dbReference type="EMBL" id="DVJK01000108">
    <property type="protein sequence ID" value="HIS66681.1"/>
    <property type="molecule type" value="Genomic_DNA"/>
</dbReference>
<dbReference type="GO" id="GO:0000155">
    <property type="term" value="F:phosphorelay sensor kinase activity"/>
    <property type="evidence" value="ECO:0007669"/>
    <property type="project" value="InterPro"/>
</dbReference>
<dbReference type="Gene3D" id="3.30.565.10">
    <property type="entry name" value="Histidine kinase-like ATPase, C-terminal domain"/>
    <property type="match status" value="1"/>
</dbReference>
<dbReference type="InterPro" id="IPR050640">
    <property type="entry name" value="Bact_2-comp_sensor_kinase"/>
</dbReference>
<evidence type="ECO:0000256" key="5">
    <source>
        <dbReference type="SAM" id="Phobius"/>
    </source>
</evidence>
<evidence type="ECO:0000256" key="2">
    <source>
        <dbReference type="ARBA" id="ARBA00022553"/>
    </source>
</evidence>
<dbReference type="CDD" id="cd06225">
    <property type="entry name" value="HAMP"/>
    <property type="match status" value="1"/>
</dbReference>
<dbReference type="Pfam" id="PF00672">
    <property type="entry name" value="HAMP"/>
    <property type="match status" value="1"/>
</dbReference>
<dbReference type="GO" id="GO:0016020">
    <property type="term" value="C:membrane"/>
    <property type="evidence" value="ECO:0007669"/>
    <property type="project" value="UniProtKB-SubCell"/>
</dbReference>
<dbReference type="PANTHER" id="PTHR34220">
    <property type="entry name" value="SENSOR HISTIDINE KINASE YPDA"/>
    <property type="match status" value="1"/>
</dbReference>
<dbReference type="InterPro" id="IPR036890">
    <property type="entry name" value="HATPase_C_sf"/>
</dbReference>
<evidence type="ECO:0000256" key="1">
    <source>
        <dbReference type="ARBA" id="ARBA00004370"/>
    </source>
</evidence>
<dbReference type="Pfam" id="PF02518">
    <property type="entry name" value="HATPase_c"/>
    <property type="match status" value="1"/>
</dbReference>
<gene>
    <name evidence="7" type="ORF">IAC18_03860</name>
</gene>
<evidence type="ECO:0000313" key="7">
    <source>
        <dbReference type="EMBL" id="HIS66681.1"/>
    </source>
</evidence>